<reference evidence="1 2" key="1">
    <citation type="submission" date="2020-06" db="EMBL/GenBank/DDBJ databases">
        <title>Methanofollis fontis sp. nov., a methanogen isolated from marine sediments near a cold seep at Four-Way Closure Ridge offshore southwestern Taiwan.</title>
        <authorList>
            <person name="Chen S.-C."/>
            <person name="Teng N.-H."/>
            <person name="Lin Y.-S."/>
            <person name="Lai M.-C."/>
            <person name="Chen H.-H."/>
            <person name="Wang C.-C."/>
        </authorList>
    </citation>
    <scope>NUCLEOTIDE SEQUENCE [LARGE SCALE GENOMIC DNA]</scope>
    <source>
        <strain evidence="1 2">DSM 2702</strain>
    </source>
</reference>
<sequence length="67" mass="7129">MECTLRFPREGVTLTYTGAAGDTWETALLSLGVNPDTVIVFANGVPVPQDDVIKTDEAEVISTCSRG</sequence>
<gene>
    <name evidence="1" type="ORF">HWN36_09165</name>
</gene>
<protein>
    <submittedName>
        <fullName evidence="1">Thiamine S protein</fullName>
    </submittedName>
</protein>
<name>A0A7K4HRH7_9EURY</name>
<dbReference type="Gene3D" id="3.10.20.30">
    <property type="match status" value="1"/>
</dbReference>
<evidence type="ECO:0000313" key="2">
    <source>
        <dbReference type="Proteomes" id="UP000570823"/>
    </source>
</evidence>
<organism evidence="1 2">
    <name type="scientific">Methanofollis tationis</name>
    <dbReference type="NCBI Taxonomy" id="81417"/>
    <lineage>
        <taxon>Archaea</taxon>
        <taxon>Methanobacteriati</taxon>
        <taxon>Methanobacteriota</taxon>
        <taxon>Stenosarchaea group</taxon>
        <taxon>Methanomicrobia</taxon>
        <taxon>Methanomicrobiales</taxon>
        <taxon>Methanomicrobiaceae</taxon>
        <taxon>Methanofollis</taxon>
    </lineage>
</organism>
<dbReference type="OrthoDB" id="104640at2157"/>
<dbReference type="EMBL" id="JABXWR010000001">
    <property type="protein sequence ID" value="NVO67470.1"/>
    <property type="molecule type" value="Genomic_DNA"/>
</dbReference>
<proteinExistence type="predicted"/>
<dbReference type="RefSeq" id="WP_176789057.1">
    <property type="nucleotide sequence ID" value="NZ_JABXWR010000001.1"/>
</dbReference>
<accession>A0A7K4HRH7</accession>
<dbReference type="Pfam" id="PF21965">
    <property type="entry name" value="SAMP2"/>
    <property type="match status" value="1"/>
</dbReference>
<dbReference type="Proteomes" id="UP000570823">
    <property type="component" value="Unassembled WGS sequence"/>
</dbReference>
<comment type="caution">
    <text evidence="1">The sequence shown here is derived from an EMBL/GenBank/DDBJ whole genome shotgun (WGS) entry which is preliminary data.</text>
</comment>
<dbReference type="InterPro" id="IPR012675">
    <property type="entry name" value="Beta-grasp_dom_sf"/>
</dbReference>
<keyword evidence="2" id="KW-1185">Reference proteome</keyword>
<dbReference type="AlphaFoldDB" id="A0A7K4HRH7"/>
<evidence type="ECO:0000313" key="1">
    <source>
        <dbReference type="EMBL" id="NVO67470.1"/>
    </source>
</evidence>
<dbReference type="InterPro" id="IPR053833">
    <property type="entry name" value="SAMP2"/>
</dbReference>